<name>A0A9N8VLI4_9GLOM</name>
<feature type="coiled-coil region" evidence="1">
    <location>
        <begin position="271"/>
        <end position="305"/>
    </location>
</feature>
<evidence type="ECO:0000256" key="2">
    <source>
        <dbReference type="SAM" id="MobiDB-lite"/>
    </source>
</evidence>
<accession>A0A9N8VLI4</accession>
<dbReference type="PANTHER" id="PTHR22761">
    <property type="entry name" value="CHARGED MULTIVESICULAR BODY PROTEIN"/>
    <property type="match status" value="1"/>
</dbReference>
<dbReference type="EMBL" id="CAJVPS010000104">
    <property type="protein sequence ID" value="CAG8452544.1"/>
    <property type="molecule type" value="Genomic_DNA"/>
</dbReference>
<organism evidence="3 4">
    <name type="scientific">Ambispora leptoticha</name>
    <dbReference type="NCBI Taxonomy" id="144679"/>
    <lineage>
        <taxon>Eukaryota</taxon>
        <taxon>Fungi</taxon>
        <taxon>Fungi incertae sedis</taxon>
        <taxon>Mucoromycota</taxon>
        <taxon>Glomeromycotina</taxon>
        <taxon>Glomeromycetes</taxon>
        <taxon>Archaeosporales</taxon>
        <taxon>Ambisporaceae</taxon>
        <taxon>Ambispora</taxon>
    </lineage>
</organism>
<dbReference type="Pfam" id="PF03357">
    <property type="entry name" value="Snf7"/>
    <property type="match status" value="1"/>
</dbReference>
<dbReference type="GO" id="GO:0006900">
    <property type="term" value="P:vesicle budding from membrane"/>
    <property type="evidence" value="ECO:0007669"/>
    <property type="project" value="TreeGrafter"/>
</dbReference>
<dbReference type="AlphaFoldDB" id="A0A9N8VLI4"/>
<feature type="region of interest" description="Disordered" evidence="2">
    <location>
        <begin position="478"/>
        <end position="503"/>
    </location>
</feature>
<keyword evidence="1" id="KW-0175">Coiled coil</keyword>
<gene>
    <name evidence="3" type="ORF">ALEPTO_LOCUS1094</name>
</gene>
<evidence type="ECO:0000313" key="3">
    <source>
        <dbReference type="EMBL" id="CAG8452544.1"/>
    </source>
</evidence>
<dbReference type="GO" id="GO:0032511">
    <property type="term" value="P:late endosome to vacuole transport via multivesicular body sorting pathway"/>
    <property type="evidence" value="ECO:0007669"/>
    <property type="project" value="TreeGrafter"/>
</dbReference>
<feature type="compositionally biased region" description="Basic and acidic residues" evidence="2">
    <location>
        <begin position="478"/>
        <end position="497"/>
    </location>
</feature>
<proteinExistence type="predicted"/>
<evidence type="ECO:0000256" key="1">
    <source>
        <dbReference type="SAM" id="Coils"/>
    </source>
</evidence>
<keyword evidence="4" id="KW-1185">Reference proteome</keyword>
<protein>
    <submittedName>
        <fullName evidence="3">10623_t:CDS:1</fullName>
    </submittedName>
</protein>
<dbReference type="GO" id="GO:0005771">
    <property type="term" value="C:multivesicular body"/>
    <property type="evidence" value="ECO:0007669"/>
    <property type="project" value="TreeGrafter"/>
</dbReference>
<sequence>MSSSPTDSTQIRAYLDKKLQNRKTATWLWSSAIEKLKQNRPASNEPYEKFVTFWKTVLTETTEQGLLGPDVLCFEFNEKINKKFNYDLDNNGILSPPVMTALNLVIQELCERNELIRFDEFKALYTQSWANWIFSSIILGSVWWSYERVVTGVKGEPNPGKYVVMSILAEAAERVSKHHAKIAIHGITDNLYTLSSFKEQYGEAAMPGVKLSDTDWDILLTYLEYDRHILIARAWDKEGLGHKNEVAIKFRAIDDLTRNKLEINTSLEHGILNIKATSEALHKQIENLENQVKVLGGRINNYLRRQQRISAKLALKQKKEIEKILDKRIDSLHTLETILMKMQESVTQREIVEAFDVGATTLQNVLSGSGVTFDSVQDTMDKLEDVLMAQNEIDEALTTANETILTSTTEEDEELERELAKWQKSENIKEIPKAQKESKDAEILVLEQKFSQLSTLPTPPKNIPTNIEETPTITKEIIKENDRNKEKDQQEPDDKDVLFLPAY</sequence>
<dbReference type="Gene3D" id="6.10.140.1230">
    <property type="match status" value="1"/>
</dbReference>
<comment type="caution">
    <text evidence="3">The sequence shown here is derived from an EMBL/GenBank/DDBJ whole genome shotgun (WGS) entry which is preliminary data.</text>
</comment>
<evidence type="ECO:0000313" key="4">
    <source>
        <dbReference type="Proteomes" id="UP000789508"/>
    </source>
</evidence>
<reference evidence="3" key="1">
    <citation type="submission" date="2021-06" db="EMBL/GenBank/DDBJ databases">
        <authorList>
            <person name="Kallberg Y."/>
            <person name="Tangrot J."/>
            <person name="Rosling A."/>
        </authorList>
    </citation>
    <scope>NUCLEOTIDE SEQUENCE</scope>
    <source>
        <strain evidence="3">FL130A</strain>
    </source>
</reference>
<dbReference type="OrthoDB" id="10250120at2759"/>
<dbReference type="InterPro" id="IPR005024">
    <property type="entry name" value="Snf7_fam"/>
</dbReference>
<dbReference type="Proteomes" id="UP000789508">
    <property type="component" value="Unassembled WGS sequence"/>
</dbReference>
<dbReference type="GO" id="GO:0009898">
    <property type="term" value="C:cytoplasmic side of plasma membrane"/>
    <property type="evidence" value="ECO:0007669"/>
    <property type="project" value="TreeGrafter"/>
</dbReference>
<dbReference type="GO" id="GO:0000815">
    <property type="term" value="C:ESCRT III complex"/>
    <property type="evidence" value="ECO:0007669"/>
    <property type="project" value="TreeGrafter"/>
</dbReference>
<dbReference type="PANTHER" id="PTHR22761:SF96">
    <property type="entry name" value="BCDNA.GH08385"/>
    <property type="match status" value="1"/>
</dbReference>